<name>A0A0W0FZ69_MONRR</name>
<dbReference type="EMBL" id="LATX01001438">
    <property type="protein sequence ID" value="KTB41627.1"/>
    <property type="molecule type" value="Genomic_DNA"/>
</dbReference>
<dbReference type="InterPro" id="IPR041698">
    <property type="entry name" value="Methyltransf_25"/>
</dbReference>
<dbReference type="eggNOG" id="ENOG502SNAB">
    <property type="taxonomic scope" value="Eukaryota"/>
</dbReference>
<reference evidence="2 3" key="1">
    <citation type="submission" date="2015-12" db="EMBL/GenBank/DDBJ databases">
        <title>Draft genome sequence of Moniliophthora roreri, the causal agent of frosty pod rot of cacao.</title>
        <authorList>
            <person name="Aime M.C."/>
            <person name="Diaz-Valderrama J.R."/>
            <person name="Kijpornyongpan T."/>
            <person name="Phillips-Mora W."/>
        </authorList>
    </citation>
    <scope>NUCLEOTIDE SEQUENCE [LARGE SCALE GENOMIC DNA]</scope>
    <source>
        <strain evidence="2 3">MCA 2952</strain>
    </source>
</reference>
<evidence type="ECO:0000259" key="1">
    <source>
        <dbReference type="Pfam" id="PF13649"/>
    </source>
</evidence>
<dbReference type="AlphaFoldDB" id="A0A0W0FZ69"/>
<comment type="caution">
    <text evidence="2">The sequence shown here is derived from an EMBL/GenBank/DDBJ whole genome shotgun (WGS) entry which is preliminary data.</text>
</comment>
<dbReference type="PANTHER" id="PTHR43591">
    <property type="entry name" value="METHYLTRANSFERASE"/>
    <property type="match status" value="1"/>
</dbReference>
<sequence>MSSEEAKYDYVVLTRGEAERERHFWFYKKFHGRDLIIDSRVTVPFDGAVLDSATGSGAWVFALANELPSTVSLHAVDLAPALWISKGVPPNVHYTVSSVTSLPKDWDAKFDLVNQALLSTSLKEADWSVNISELYRVTKPGGHIQLVESIGMGEKPPSDQAGSILWEVFVRMRANSGFLDSAFSQVPPMLEEAGFCEVSVQKKPAPRFGINSGEEVLDIMKRALAATKEFVVSNDFFGVVKDEKEYDALLERHFKETAEQCLPVGLEMCLICAKKPA</sequence>
<dbReference type="Pfam" id="PF13649">
    <property type="entry name" value="Methyltransf_25"/>
    <property type="match status" value="1"/>
</dbReference>
<dbReference type="CDD" id="cd02440">
    <property type="entry name" value="AdoMet_MTases"/>
    <property type="match status" value="1"/>
</dbReference>
<evidence type="ECO:0000313" key="3">
    <source>
        <dbReference type="Proteomes" id="UP000054988"/>
    </source>
</evidence>
<protein>
    <recommendedName>
        <fullName evidence="1">Methyltransferase domain-containing protein</fullName>
    </recommendedName>
</protein>
<dbReference type="Proteomes" id="UP000054988">
    <property type="component" value="Unassembled WGS sequence"/>
</dbReference>
<dbReference type="PANTHER" id="PTHR43591:SF110">
    <property type="entry name" value="RHODANESE DOMAIN-CONTAINING PROTEIN"/>
    <property type="match status" value="1"/>
</dbReference>
<dbReference type="InterPro" id="IPR029063">
    <property type="entry name" value="SAM-dependent_MTases_sf"/>
</dbReference>
<feature type="domain" description="Methyltransferase" evidence="1">
    <location>
        <begin position="49"/>
        <end position="142"/>
    </location>
</feature>
<evidence type="ECO:0000313" key="2">
    <source>
        <dbReference type="EMBL" id="KTB41627.1"/>
    </source>
</evidence>
<dbReference type="SUPFAM" id="SSF53335">
    <property type="entry name" value="S-adenosyl-L-methionine-dependent methyltransferases"/>
    <property type="match status" value="1"/>
</dbReference>
<proteinExistence type="predicted"/>
<gene>
    <name evidence="2" type="ORF">WG66_5776</name>
</gene>
<accession>A0A0W0FZ69</accession>
<dbReference type="Gene3D" id="3.40.50.150">
    <property type="entry name" value="Vaccinia Virus protein VP39"/>
    <property type="match status" value="1"/>
</dbReference>
<organism evidence="2 3">
    <name type="scientific">Moniliophthora roreri</name>
    <name type="common">Frosty pod rot fungus</name>
    <name type="synonym">Monilia roreri</name>
    <dbReference type="NCBI Taxonomy" id="221103"/>
    <lineage>
        <taxon>Eukaryota</taxon>
        <taxon>Fungi</taxon>
        <taxon>Dikarya</taxon>
        <taxon>Basidiomycota</taxon>
        <taxon>Agaricomycotina</taxon>
        <taxon>Agaricomycetes</taxon>
        <taxon>Agaricomycetidae</taxon>
        <taxon>Agaricales</taxon>
        <taxon>Marasmiineae</taxon>
        <taxon>Marasmiaceae</taxon>
        <taxon>Moniliophthora</taxon>
    </lineage>
</organism>